<dbReference type="VEuPathDB" id="FungiDB:KRP22_9657"/>
<name>H3GBM6_PHYRM</name>
<proteinExistence type="predicted"/>
<dbReference type="VEuPathDB" id="FungiDB:KRP23_8726"/>
<dbReference type="InParanoid" id="H3GBM6"/>
<sequence length="397" mass="42302">MASTGLGFARSTDRSMCQTLHFRWVLVSSLLVLLSTLGGFVNASECSACGYLAKNCSASASNGGVDVCDATGGIRIDDVFCNDDECQCAGGHTCVSTIVGCTNLFQARNRRRCLGNATLSRRFEQCAMDQGLTRLNASNVASDWVYFKQGSKCQSTDCLAVRLFHQSGLVQCGNLLAVWKTNSSSYDASQNVGFASSEDGGDTTYHFVADGSRASDMKAGTFLYSVPWSSETVELVTKQASSTAIDPCYVLQTRNQPNGTCEGVYLQFDASVQFANSDEYVMSELSWYAWLAVVCSVAAAVAAIVIMGVVVYRFQHMDLSPPVEEDEDGGLLCELDDLRERKTQRSSPAMPVSPASLGSTSPSSGRGIVGTDLRQRGSGVATAASVTQVEAGAKTKL</sequence>
<keyword evidence="2" id="KW-1133">Transmembrane helix</keyword>
<dbReference type="HOGENOM" id="CLU_063996_0_0_1"/>
<evidence type="ECO:0000313" key="5">
    <source>
        <dbReference type="Proteomes" id="UP000005238"/>
    </source>
</evidence>
<dbReference type="EMBL" id="DS565998">
    <property type="status" value="NOT_ANNOTATED_CDS"/>
    <property type="molecule type" value="Genomic_DNA"/>
</dbReference>
<dbReference type="OMA" id="QIDDVFC"/>
<dbReference type="Proteomes" id="UP000005238">
    <property type="component" value="Unassembled WGS sequence"/>
</dbReference>
<accession>H3GBM6</accession>
<evidence type="ECO:0000313" key="4">
    <source>
        <dbReference type="EnsemblProtists" id="Phyra72706"/>
    </source>
</evidence>
<dbReference type="AlphaFoldDB" id="H3GBM6"/>
<organism evidence="4 5">
    <name type="scientific">Phytophthora ramorum</name>
    <name type="common">Sudden oak death agent</name>
    <dbReference type="NCBI Taxonomy" id="164328"/>
    <lineage>
        <taxon>Eukaryota</taxon>
        <taxon>Sar</taxon>
        <taxon>Stramenopiles</taxon>
        <taxon>Oomycota</taxon>
        <taxon>Peronosporomycetes</taxon>
        <taxon>Peronosporales</taxon>
        <taxon>Peronosporaceae</taxon>
        <taxon>Phytophthora</taxon>
    </lineage>
</organism>
<dbReference type="EnsemblProtists" id="Phyra72706">
    <property type="protein sequence ID" value="Phyra72706"/>
    <property type="gene ID" value="Phyra72706"/>
</dbReference>
<reference evidence="4" key="2">
    <citation type="submission" date="2015-06" db="UniProtKB">
        <authorList>
            <consortium name="EnsemblProtists"/>
        </authorList>
    </citation>
    <scope>IDENTIFICATION</scope>
    <source>
        <strain evidence="4">Pr102</strain>
    </source>
</reference>
<reference evidence="5" key="1">
    <citation type="journal article" date="2006" name="Science">
        <title>Phytophthora genome sequences uncover evolutionary origins and mechanisms of pathogenesis.</title>
        <authorList>
            <person name="Tyler B.M."/>
            <person name="Tripathy S."/>
            <person name="Zhang X."/>
            <person name="Dehal P."/>
            <person name="Jiang R.H."/>
            <person name="Aerts A."/>
            <person name="Arredondo F.D."/>
            <person name="Baxter L."/>
            <person name="Bensasson D."/>
            <person name="Beynon J.L."/>
            <person name="Chapman J."/>
            <person name="Damasceno C.M."/>
            <person name="Dorrance A.E."/>
            <person name="Dou D."/>
            <person name="Dickerman A.W."/>
            <person name="Dubchak I.L."/>
            <person name="Garbelotto M."/>
            <person name="Gijzen M."/>
            <person name="Gordon S.G."/>
            <person name="Govers F."/>
            <person name="Grunwald N.J."/>
            <person name="Huang W."/>
            <person name="Ivors K.L."/>
            <person name="Jones R.W."/>
            <person name="Kamoun S."/>
            <person name="Krampis K."/>
            <person name="Lamour K.H."/>
            <person name="Lee M.K."/>
            <person name="McDonald W.H."/>
            <person name="Medina M."/>
            <person name="Meijer H.J."/>
            <person name="Nordberg E.K."/>
            <person name="Maclean D.J."/>
            <person name="Ospina-Giraldo M.D."/>
            <person name="Morris P.F."/>
            <person name="Phuntumart V."/>
            <person name="Putnam N.H."/>
            <person name="Rash S."/>
            <person name="Rose J.K."/>
            <person name="Sakihama Y."/>
            <person name="Salamov A.A."/>
            <person name="Savidor A."/>
            <person name="Scheuring C.F."/>
            <person name="Smith B.M."/>
            <person name="Sobral B.W."/>
            <person name="Terry A."/>
            <person name="Torto-Alalibo T.A."/>
            <person name="Win J."/>
            <person name="Xu Z."/>
            <person name="Zhang H."/>
            <person name="Grigoriev I.V."/>
            <person name="Rokhsar D.S."/>
            <person name="Boore J.L."/>
        </authorList>
    </citation>
    <scope>NUCLEOTIDE SEQUENCE [LARGE SCALE GENOMIC DNA]</scope>
    <source>
        <strain evidence="5">Pr102</strain>
    </source>
</reference>
<protein>
    <recommendedName>
        <fullName evidence="6">Membrane-associated protein</fullName>
    </recommendedName>
</protein>
<feature type="signal peptide" evidence="3">
    <location>
        <begin position="1"/>
        <end position="43"/>
    </location>
</feature>
<feature type="transmembrane region" description="Helical" evidence="2">
    <location>
        <begin position="287"/>
        <end position="312"/>
    </location>
</feature>
<keyword evidence="5" id="KW-1185">Reference proteome</keyword>
<evidence type="ECO:0000256" key="1">
    <source>
        <dbReference type="SAM" id="MobiDB-lite"/>
    </source>
</evidence>
<evidence type="ECO:0000256" key="2">
    <source>
        <dbReference type="SAM" id="Phobius"/>
    </source>
</evidence>
<feature type="chain" id="PRO_5003586174" description="Membrane-associated protein" evidence="3">
    <location>
        <begin position="44"/>
        <end position="397"/>
    </location>
</feature>
<feature type="region of interest" description="Disordered" evidence="1">
    <location>
        <begin position="342"/>
        <end position="397"/>
    </location>
</feature>
<feature type="compositionally biased region" description="Low complexity" evidence="1">
    <location>
        <begin position="353"/>
        <end position="365"/>
    </location>
</feature>
<evidence type="ECO:0000256" key="3">
    <source>
        <dbReference type="SAM" id="SignalP"/>
    </source>
</evidence>
<keyword evidence="3" id="KW-0732">Signal</keyword>
<evidence type="ECO:0008006" key="6">
    <source>
        <dbReference type="Google" id="ProtNLM"/>
    </source>
</evidence>
<dbReference type="eggNOG" id="ENOG502RNBH">
    <property type="taxonomic scope" value="Eukaryota"/>
</dbReference>
<keyword evidence="2" id="KW-0472">Membrane</keyword>
<keyword evidence="2" id="KW-0812">Transmembrane</keyword>